<feature type="domain" description="O-methyltransferase C-terminal" evidence="5">
    <location>
        <begin position="232"/>
        <end position="424"/>
    </location>
</feature>
<evidence type="ECO:0000256" key="4">
    <source>
        <dbReference type="SAM" id="MobiDB-lite"/>
    </source>
</evidence>
<evidence type="ECO:0000259" key="5">
    <source>
        <dbReference type="Pfam" id="PF00891"/>
    </source>
</evidence>
<dbReference type="Proteomes" id="UP000315783">
    <property type="component" value="Unassembled WGS sequence"/>
</dbReference>
<keyword evidence="2 6" id="KW-0808">Transferase</keyword>
<protein>
    <submittedName>
        <fullName evidence="6">O-methyltransferase</fullName>
    </submittedName>
</protein>
<accession>A0A545W4M3</accession>
<dbReference type="Pfam" id="PF00891">
    <property type="entry name" value="Methyltransf_2"/>
    <property type="match status" value="1"/>
</dbReference>
<feature type="region of interest" description="Disordered" evidence="4">
    <location>
        <begin position="1"/>
        <end position="24"/>
    </location>
</feature>
<dbReference type="InterPro" id="IPR016461">
    <property type="entry name" value="COMT-like"/>
</dbReference>
<dbReference type="STRING" id="43265.A0A545W4M3"/>
<dbReference type="AlphaFoldDB" id="A0A545W4M3"/>
<dbReference type="InterPro" id="IPR036388">
    <property type="entry name" value="WH-like_DNA-bd_sf"/>
</dbReference>
<evidence type="ECO:0000256" key="2">
    <source>
        <dbReference type="ARBA" id="ARBA00022679"/>
    </source>
</evidence>
<dbReference type="EMBL" id="SPUK01000004">
    <property type="protein sequence ID" value="TQV97914.1"/>
    <property type="molecule type" value="Genomic_DNA"/>
</dbReference>
<dbReference type="InterPro" id="IPR029063">
    <property type="entry name" value="SAM-dependent_MTases_sf"/>
</dbReference>
<dbReference type="SUPFAM" id="SSF53335">
    <property type="entry name" value="S-adenosyl-L-methionine-dependent methyltransferases"/>
    <property type="match status" value="1"/>
</dbReference>
<proteinExistence type="predicted"/>
<dbReference type="PANTHER" id="PTHR43712">
    <property type="entry name" value="PUTATIVE (AFU_ORTHOLOGUE AFUA_4G14580)-RELATED"/>
    <property type="match status" value="1"/>
</dbReference>
<evidence type="ECO:0000256" key="1">
    <source>
        <dbReference type="ARBA" id="ARBA00022603"/>
    </source>
</evidence>
<reference evidence="6 7" key="1">
    <citation type="journal article" date="2019" name="Appl. Microbiol. Biotechnol.">
        <title>Genome sequence of Isaria javanica and comparative genome analysis insights into family S53 peptidase evolution in fungal entomopathogens.</title>
        <authorList>
            <person name="Lin R."/>
            <person name="Zhang X."/>
            <person name="Xin B."/>
            <person name="Zou M."/>
            <person name="Gao Y."/>
            <person name="Qin F."/>
            <person name="Hu Q."/>
            <person name="Xie B."/>
            <person name="Cheng X."/>
        </authorList>
    </citation>
    <scope>NUCLEOTIDE SEQUENCE [LARGE SCALE GENOMIC DNA]</scope>
    <source>
        <strain evidence="6 7">IJ1G</strain>
    </source>
</reference>
<evidence type="ECO:0000256" key="3">
    <source>
        <dbReference type="ARBA" id="ARBA00022691"/>
    </source>
</evidence>
<dbReference type="SUPFAM" id="SSF46785">
    <property type="entry name" value="Winged helix' DNA-binding domain"/>
    <property type="match status" value="1"/>
</dbReference>
<dbReference type="Gene3D" id="1.10.10.10">
    <property type="entry name" value="Winged helix-like DNA-binding domain superfamily/Winged helix DNA-binding domain"/>
    <property type="match status" value="1"/>
</dbReference>
<organism evidence="6 7">
    <name type="scientific">Cordyceps javanica</name>
    <dbReference type="NCBI Taxonomy" id="43265"/>
    <lineage>
        <taxon>Eukaryota</taxon>
        <taxon>Fungi</taxon>
        <taxon>Dikarya</taxon>
        <taxon>Ascomycota</taxon>
        <taxon>Pezizomycotina</taxon>
        <taxon>Sordariomycetes</taxon>
        <taxon>Hypocreomycetidae</taxon>
        <taxon>Hypocreales</taxon>
        <taxon>Cordycipitaceae</taxon>
        <taxon>Cordyceps</taxon>
    </lineage>
</organism>
<dbReference type="GO" id="GO:0032259">
    <property type="term" value="P:methylation"/>
    <property type="evidence" value="ECO:0007669"/>
    <property type="project" value="UniProtKB-KW"/>
</dbReference>
<gene>
    <name evidence="6" type="ORF">IF1G_03657</name>
</gene>
<keyword evidence="1 6" id="KW-0489">Methyltransferase</keyword>
<dbReference type="GO" id="GO:0008171">
    <property type="term" value="F:O-methyltransferase activity"/>
    <property type="evidence" value="ECO:0007669"/>
    <property type="project" value="InterPro"/>
</dbReference>
<dbReference type="OrthoDB" id="1606438at2759"/>
<dbReference type="Gene3D" id="3.40.50.150">
    <property type="entry name" value="Vaccinia Virus protein VP39"/>
    <property type="match status" value="1"/>
</dbReference>
<dbReference type="InterPro" id="IPR001077">
    <property type="entry name" value="COMT_C"/>
</dbReference>
<keyword evidence="7" id="KW-1185">Reference proteome</keyword>
<evidence type="ECO:0000313" key="6">
    <source>
        <dbReference type="EMBL" id="TQV97914.1"/>
    </source>
</evidence>
<evidence type="ECO:0000313" key="7">
    <source>
        <dbReference type="Proteomes" id="UP000315783"/>
    </source>
</evidence>
<dbReference type="InterPro" id="IPR036390">
    <property type="entry name" value="WH_DNA-bd_sf"/>
</dbReference>
<sequence length="466" mass="51769">MPGTTSKLHTPVARGNGREPQSSVTHLATLAEAIQTKTALLTSSLDEKRLEAPSFELGGSTSFPLDEVDPKDKDTRNELIALTKELHDLLVGPKDALRNFAWNSISYIPLEAICEFRVAEAVPPTGSIPYADLAAKIEHLTGTRVIVSDLKCIMRLAMANNLFSEPCPNHVAHSRSSLLLLEDPGVASWVAMFTTDLLRPIVNTVEAMKRWPGSQEPNETGVNIAYRNDMPFFEFIQSDQARMKRYGLAMKSQGDRDGYDLSHTTSGYPWSDLGTATVVDIGGCQGHVAFALAEAFPQLSFIVQEKPEMRTEGTIGQVPQHLATRVKLTAHDCFNPQPVEAEVYFFRHVFHAFSDKYAVTALKALVPVMKPGARVVINDYVLPEPGVLSRRDEESVRTMDMLMRTVCNAREREAGDWESLFEQADSRFRWKGATKTAGKLSFIEAVWEEEEEETQTEARPRLSSGL</sequence>
<dbReference type="PANTHER" id="PTHR43712:SF16">
    <property type="entry name" value="O-METHYLTRANSFERASE ELCB"/>
    <property type="match status" value="1"/>
</dbReference>
<dbReference type="PROSITE" id="PS51683">
    <property type="entry name" value="SAM_OMT_II"/>
    <property type="match status" value="1"/>
</dbReference>
<comment type="caution">
    <text evidence="6">The sequence shown here is derived from an EMBL/GenBank/DDBJ whole genome shotgun (WGS) entry which is preliminary data.</text>
</comment>
<name>A0A545W4M3_9HYPO</name>
<keyword evidence="3" id="KW-0949">S-adenosyl-L-methionine</keyword>